<keyword evidence="1" id="KW-0812">Transmembrane</keyword>
<name>A0A1M6R916_REIAG</name>
<dbReference type="STRING" id="156994.SAMN04488028_10483"/>
<sequence>MKNEKSYNRLLQTVEATQQAEPPSGLYQRIHQKINQSTPEIRISPWQYAAAAVLLLMNLSWVFYAQTTTPSEQSETELSTLIVDEYNLETPEYYNY</sequence>
<keyword evidence="3" id="KW-1185">Reference proteome</keyword>
<dbReference type="AlphaFoldDB" id="A0A1M6R916"/>
<evidence type="ECO:0000313" key="2">
    <source>
        <dbReference type="EMBL" id="SHK28973.1"/>
    </source>
</evidence>
<reference evidence="3" key="1">
    <citation type="submission" date="2016-11" db="EMBL/GenBank/DDBJ databases">
        <authorList>
            <person name="Varghese N."/>
            <person name="Submissions S."/>
        </authorList>
    </citation>
    <scope>NUCLEOTIDE SEQUENCE [LARGE SCALE GENOMIC DNA]</scope>
    <source>
        <strain evidence="3">DSM 26134</strain>
    </source>
</reference>
<gene>
    <name evidence="2" type="ORF">SAMN04488028_10483</name>
</gene>
<evidence type="ECO:0000256" key="1">
    <source>
        <dbReference type="SAM" id="Phobius"/>
    </source>
</evidence>
<evidence type="ECO:0000313" key="3">
    <source>
        <dbReference type="Proteomes" id="UP000184474"/>
    </source>
</evidence>
<dbReference type="EMBL" id="FRAA01000004">
    <property type="protein sequence ID" value="SHK28973.1"/>
    <property type="molecule type" value="Genomic_DNA"/>
</dbReference>
<proteinExistence type="predicted"/>
<keyword evidence="1" id="KW-0472">Membrane</keyword>
<keyword evidence="1" id="KW-1133">Transmembrane helix</keyword>
<accession>A0A1M6R916</accession>
<protein>
    <submittedName>
        <fullName evidence="2">Uncharacterized protein</fullName>
    </submittedName>
</protein>
<dbReference type="RefSeq" id="WP_073122697.1">
    <property type="nucleotide sequence ID" value="NZ_FRAA01000004.1"/>
</dbReference>
<organism evidence="2 3">
    <name type="scientific">Reichenbachiella agariperforans</name>
    <dbReference type="NCBI Taxonomy" id="156994"/>
    <lineage>
        <taxon>Bacteria</taxon>
        <taxon>Pseudomonadati</taxon>
        <taxon>Bacteroidota</taxon>
        <taxon>Cytophagia</taxon>
        <taxon>Cytophagales</taxon>
        <taxon>Reichenbachiellaceae</taxon>
        <taxon>Reichenbachiella</taxon>
    </lineage>
</organism>
<dbReference type="Proteomes" id="UP000184474">
    <property type="component" value="Unassembled WGS sequence"/>
</dbReference>
<feature type="transmembrane region" description="Helical" evidence="1">
    <location>
        <begin position="46"/>
        <end position="64"/>
    </location>
</feature>